<evidence type="ECO:0000256" key="2">
    <source>
        <dbReference type="ARBA" id="ARBA00022676"/>
    </source>
</evidence>
<comment type="similarity">
    <text evidence="1 4">Belongs to the UDP-glycosyltransferase family.</text>
</comment>
<dbReference type="AlphaFoldDB" id="A0A0L9V4Q3"/>
<evidence type="ECO:0000256" key="1">
    <source>
        <dbReference type="ARBA" id="ARBA00009995"/>
    </source>
</evidence>
<organism evidence="7 8">
    <name type="scientific">Phaseolus angularis</name>
    <name type="common">Azuki bean</name>
    <name type="synonym">Vigna angularis</name>
    <dbReference type="NCBI Taxonomy" id="3914"/>
    <lineage>
        <taxon>Eukaryota</taxon>
        <taxon>Viridiplantae</taxon>
        <taxon>Streptophyta</taxon>
        <taxon>Embryophyta</taxon>
        <taxon>Tracheophyta</taxon>
        <taxon>Spermatophyta</taxon>
        <taxon>Magnoliopsida</taxon>
        <taxon>eudicotyledons</taxon>
        <taxon>Gunneridae</taxon>
        <taxon>Pentapetalae</taxon>
        <taxon>rosids</taxon>
        <taxon>fabids</taxon>
        <taxon>Fabales</taxon>
        <taxon>Fabaceae</taxon>
        <taxon>Papilionoideae</taxon>
        <taxon>50 kb inversion clade</taxon>
        <taxon>NPAAA clade</taxon>
        <taxon>indigoferoid/millettioid clade</taxon>
        <taxon>Phaseoleae</taxon>
        <taxon>Vigna</taxon>
    </lineage>
</organism>
<sequence length="441" mass="50014">MADKELHIVVFPWLAFGHNVPFLELAKLIAQKGHKISFISTPKNIHRLPKLPENLKPLLHLIEFPLPHVEELPENAENTLDTPPHLVPYLFKAYDGLEEPLTEFLEKSTPDWVICDFAPHWLPPLSSKLGIPCIFFSSFAACASSFGLELFKGKKSMESGEANLLRDAYKRTQVGQSSPPKEVNRFLETLKGAQVFATRSCMEIEGEFVKSLESLSGKLVIPTGLLPASPEDSNDHNWHTILNWLDKWEKGSVIYVAFGTEVKLSDEDFTEIAVGLELSGFPFFWAVKNRNISGGSVESQDWIENESKRGMIWRTWAPQSRILAHKSVGAFLTHCGWNSVIEGLQVGCPLVMLPFQYDQWSIAKFMEEKKVGVKVHRNEHDSKFTRDSVAKALTSVMTEEEGKYLRKEAQEMSKIVGDKQLQLKYVNEFVDYMKNNRSGYN</sequence>
<dbReference type="OrthoDB" id="5835829at2759"/>
<evidence type="ECO:0000256" key="4">
    <source>
        <dbReference type="RuleBase" id="RU003718"/>
    </source>
</evidence>
<dbReference type="EC" id="2.4.1.-" evidence="5"/>
<dbReference type="PANTHER" id="PTHR48049:SF60">
    <property type="entry name" value="UDP-GLYCOSYLTRANSFERASE 91B1"/>
    <property type="match status" value="1"/>
</dbReference>
<dbReference type="Pfam" id="PF00201">
    <property type="entry name" value="UDPGT"/>
    <property type="match status" value="1"/>
</dbReference>
<dbReference type="FunFam" id="3.40.50.2000:FF:000037">
    <property type="entry name" value="Glycosyltransferase"/>
    <property type="match status" value="1"/>
</dbReference>
<dbReference type="InterPro" id="IPR002213">
    <property type="entry name" value="UDP_glucos_trans"/>
</dbReference>
<dbReference type="EMBL" id="CM003378">
    <property type="protein sequence ID" value="KOM50050.1"/>
    <property type="molecule type" value="Genomic_DNA"/>
</dbReference>
<dbReference type="Gramene" id="KOM50050">
    <property type="protein sequence ID" value="KOM50050"/>
    <property type="gene ID" value="LR48_Vigan08g087700"/>
</dbReference>
<evidence type="ECO:0000313" key="7">
    <source>
        <dbReference type="EMBL" id="KOM50050.1"/>
    </source>
</evidence>
<dbReference type="SUPFAM" id="SSF53756">
    <property type="entry name" value="UDP-Glycosyltransferase/glycogen phosphorylase"/>
    <property type="match status" value="1"/>
</dbReference>
<proteinExistence type="inferred from homology"/>
<dbReference type="OMA" id="FWEMERR"/>
<gene>
    <name evidence="6" type="ORF">HKW66_Vig0245730</name>
    <name evidence="7" type="ORF">LR48_Vigan08g087700</name>
</gene>
<dbReference type="KEGG" id="var:108339593"/>
<reference evidence="6 9" key="3">
    <citation type="submission" date="2020-05" db="EMBL/GenBank/DDBJ databases">
        <title>Vigna angularis (adzuki bean) Var. LongXiaoDou No. 4 denovo assembly.</title>
        <authorList>
            <person name="Xiang H."/>
        </authorList>
    </citation>
    <scope>NUCLEOTIDE SEQUENCE [LARGE SCALE GENOMIC DNA]</scope>
    <source>
        <tissue evidence="6">Leaf</tissue>
    </source>
</reference>
<dbReference type="PROSITE" id="PS00375">
    <property type="entry name" value="UDPGT"/>
    <property type="match status" value="1"/>
</dbReference>
<dbReference type="GO" id="GO:0035251">
    <property type="term" value="F:UDP-glucosyltransferase activity"/>
    <property type="evidence" value="ECO:0007669"/>
    <property type="project" value="InterPro"/>
</dbReference>
<dbReference type="PANTHER" id="PTHR48049">
    <property type="entry name" value="GLYCOSYLTRANSFERASE"/>
    <property type="match status" value="1"/>
</dbReference>
<evidence type="ECO:0000256" key="5">
    <source>
        <dbReference type="RuleBase" id="RU362057"/>
    </source>
</evidence>
<protein>
    <recommendedName>
        <fullName evidence="5">Glycosyltransferase</fullName>
        <ecNumber evidence="5">2.4.1.-</ecNumber>
    </recommendedName>
</protein>
<dbReference type="EMBL" id="JABFOF010000005">
    <property type="protein sequence ID" value="KAG2397061.1"/>
    <property type="molecule type" value="Genomic_DNA"/>
</dbReference>
<keyword evidence="2 4" id="KW-0328">Glycosyltransferase</keyword>
<evidence type="ECO:0000313" key="8">
    <source>
        <dbReference type="Proteomes" id="UP000053144"/>
    </source>
</evidence>
<dbReference type="Proteomes" id="UP000053144">
    <property type="component" value="Chromosome 8"/>
</dbReference>
<reference evidence="7" key="2">
    <citation type="submission" date="2015-02" db="EMBL/GenBank/DDBJ databases">
        <authorList>
            <person name="Chooi Y.-H."/>
        </authorList>
    </citation>
    <scope>NUCLEOTIDE SEQUENCE</scope>
    <source>
        <tissue evidence="7">Seedling</tissue>
    </source>
</reference>
<reference evidence="8" key="1">
    <citation type="journal article" date="2015" name="Proc. Natl. Acad. Sci. U.S.A.">
        <title>Genome sequencing of adzuki bean (Vigna angularis) provides insight into high starch and low fat accumulation and domestication.</title>
        <authorList>
            <person name="Yang K."/>
            <person name="Tian Z."/>
            <person name="Chen C."/>
            <person name="Luo L."/>
            <person name="Zhao B."/>
            <person name="Wang Z."/>
            <person name="Yu L."/>
            <person name="Li Y."/>
            <person name="Sun Y."/>
            <person name="Li W."/>
            <person name="Chen Y."/>
            <person name="Li Y."/>
            <person name="Zhang Y."/>
            <person name="Ai D."/>
            <person name="Zhao J."/>
            <person name="Shang C."/>
            <person name="Ma Y."/>
            <person name="Wu B."/>
            <person name="Wang M."/>
            <person name="Gao L."/>
            <person name="Sun D."/>
            <person name="Zhang P."/>
            <person name="Guo F."/>
            <person name="Wang W."/>
            <person name="Li Y."/>
            <person name="Wang J."/>
            <person name="Varshney R.K."/>
            <person name="Wang J."/>
            <person name="Ling H.Q."/>
            <person name="Wan P."/>
        </authorList>
    </citation>
    <scope>NUCLEOTIDE SEQUENCE</scope>
    <source>
        <strain evidence="8">cv. Jingnong 6</strain>
    </source>
</reference>
<keyword evidence="3 4" id="KW-0808">Transferase</keyword>
<evidence type="ECO:0000256" key="3">
    <source>
        <dbReference type="ARBA" id="ARBA00022679"/>
    </source>
</evidence>
<name>A0A0L9V4Q3_PHAAN</name>
<accession>A0A0L9V4Q3</accession>
<evidence type="ECO:0000313" key="9">
    <source>
        <dbReference type="Proteomes" id="UP000743370"/>
    </source>
</evidence>
<dbReference type="Proteomes" id="UP000743370">
    <property type="component" value="Unassembled WGS sequence"/>
</dbReference>
<evidence type="ECO:0000313" key="6">
    <source>
        <dbReference type="EMBL" id="KAG2397061.1"/>
    </source>
</evidence>
<dbReference type="CDD" id="cd03784">
    <property type="entry name" value="GT1_Gtf-like"/>
    <property type="match status" value="1"/>
</dbReference>
<dbReference type="InterPro" id="IPR050481">
    <property type="entry name" value="UDP-glycosyltransf_plant"/>
</dbReference>
<dbReference type="Gene3D" id="3.40.50.2000">
    <property type="entry name" value="Glycogen Phosphorylase B"/>
    <property type="match status" value="2"/>
</dbReference>
<dbReference type="InterPro" id="IPR035595">
    <property type="entry name" value="UDP_glycos_trans_CS"/>
</dbReference>